<feature type="compositionally biased region" description="Basic residues" evidence="1">
    <location>
        <begin position="361"/>
        <end position="370"/>
    </location>
</feature>
<proteinExistence type="predicted"/>
<comment type="caution">
    <text evidence="3">The sequence shown here is derived from an EMBL/GenBank/DDBJ whole genome shotgun (WGS) entry which is preliminary data.</text>
</comment>
<feature type="compositionally biased region" description="Polar residues" evidence="1">
    <location>
        <begin position="315"/>
        <end position="332"/>
    </location>
</feature>
<organism evidence="3 4">
    <name type="scientific">Cerrena zonata</name>
    <dbReference type="NCBI Taxonomy" id="2478898"/>
    <lineage>
        <taxon>Eukaryota</taxon>
        <taxon>Fungi</taxon>
        <taxon>Dikarya</taxon>
        <taxon>Basidiomycota</taxon>
        <taxon>Agaricomycotina</taxon>
        <taxon>Agaricomycetes</taxon>
        <taxon>Polyporales</taxon>
        <taxon>Cerrenaceae</taxon>
        <taxon>Cerrena</taxon>
    </lineage>
</organism>
<gene>
    <name evidence="3" type="ORF">QCA50_000033</name>
</gene>
<dbReference type="Pfam" id="PF02181">
    <property type="entry name" value="FH2"/>
    <property type="match status" value="1"/>
</dbReference>
<evidence type="ECO:0000259" key="2">
    <source>
        <dbReference type="PROSITE" id="PS51444"/>
    </source>
</evidence>
<protein>
    <recommendedName>
        <fullName evidence="2">FH2 domain-containing protein</fullName>
    </recommendedName>
</protein>
<dbReference type="AlphaFoldDB" id="A0AAW0GY91"/>
<dbReference type="PANTHER" id="PTHR45725">
    <property type="entry name" value="FORMIN HOMOLOGY 2 FAMILY MEMBER"/>
    <property type="match status" value="1"/>
</dbReference>
<evidence type="ECO:0000313" key="4">
    <source>
        <dbReference type="Proteomes" id="UP001385951"/>
    </source>
</evidence>
<evidence type="ECO:0000256" key="1">
    <source>
        <dbReference type="SAM" id="MobiDB-lite"/>
    </source>
</evidence>
<feature type="domain" description="FH2" evidence="2">
    <location>
        <begin position="1"/>
        <end position="314"/>
    </location>
</feature>
<name>A0AAW0GY91_9APHY</name>
<dbReference type="SUPFAM" id="SSF101447">
    <property type="entry name" value="Formin homology 2 domain (FH2 domain)"/>
    <property type="match status" value="1"/>
</dbReference>
<feature type="region of interest" description="Disordered" evidence="1">
    <location>
        <begin position="315"/>
        <end position="389"/>
    </location>
</feature>
<dbReference type="SMART" id="SM00498">
    <property type="entry name" value="FH2"/>
    <property type="match status" value="1"/>
</dbReference>
<sequence>MLSRIKLSLPDIRTALLAIDDRLTTDQLRAISKQLPTSEEITRIKDFEEVGKLAKADQYFSQIMTLPRLSERLECMIFRRKLEYEIEEIRPDLYIVRNASRELQNASRFRRVLRTVLAVGNALNGSTFRGNALGFRLDALLKLKETKTAKGGTDCPTLLHYIAKVLLRSEPLLITFTEDLPHLEGAARVSVSTVFQSVQALVNGLKTVQTEIDQLSQAPLPHGDHFLQVMQPFVKEAESSVTALNHMMDSLDSELKSLLAFYGEVSEGPEASKPEDFFGLILSFSSSLQAAALEVHDKEAKSAPRTPTIAITEQSATSTDTTIKGKNMSQEESTLKPPPDPYTRLAGGSTGRGDLDQAIRSMRKGTRKDRRTPANRVFLDGGRNSRVFD</sequence>
<dbReference type="InterPro" id="IPR015425">
    <property type="entry name" value="FH2_Formin"/>
</dbReference>
<reference evidence="3 4" key="1">
    <citation type="submission" date="2022-09" db="EMBL/GenBank/DDBJ databases">
        <authorList>
            <person name="Palmer J.M."/>
        </authorList>
    </citation>
    <scope>NUCLEOTIDE SEQUENCE [LARGE SCALE GENOMIC DNA]</scope>
    <source>
        <strain evidence="3 4">DSM 7382</strain>
    </source>
</reference>
<dbReference type="EMBL" id="JASBNA010000001">
    <property type="protein sequence ID" value="KAK7695397.1"/>
    <property type="molecule type" value="Genomic_DNA"/>
</dbReference>
<dbReference type="PROSITE" id="PS51444">
    <property type="entry name" value="FH2"/>
    <property type="match status" value="1"/>
</dbReference>
<accession>A0AAW0GY91</accession>
<dbReference type="Gene3D" id="1.20.58.2220">
    <property type="entry name" value="Formin, FH2 domain"/>
    <property type="match status" value="1"/>
</dbReference>
<dbReference type="PANTHER" id="PTHR45725:SF1">
    <property type="entry name" value="DISHEVELLED ASSOCIATED ACTIVATOR OF MORPHOGENESIS, ISOFORM D"/>
    <property type="match status" value="1"/>
</dbReference>
<keyword evidence="4" id="KW-1185">Reference proteome</keyword>
<evidence type="ECO:0000313" key="3">
    <source>
        <dbReference type="EMBL" id="KAK7695397.1"/>
    </source>
</evidence>
<dbReference type="InterPro" id="IPR042201">
    <property type="entry name" value="FH2_Formin_sf"/>
</dbReference>
<dbReference type="InterPro" id="IPR051425">
    <property type="entry name" value="Formin_Homology"/>
</dbReference>
<dbReference type="Proteomes" id="UP001385951">
    <property type="component" value="Unassembled WGS sequence"/>
</dbReference>